<evidence type="ECO:0000259" key="4">
    <source>
        <dbReference type="Pfam" id="PF02518"/>
    </source>
</evidence>
<feature type="domain" description="Histidine kinase/HSP90-like ATPase" evidence="4">
    <location>
        <begin position="23"/>
        <end position="92"/>
    </location>
</feature>
<comment type="catalytic activity">
    <reaction evidence="1">
        <text>ATP + protein L-histidine = ADP + protein N-phospho-L-histidine.</text>
        <dbReference type="EC" id="2.7.13.3"/>
    </reaction>
</comment>
<dbReference type="InterPro" id="IPR003594">
    <property type="entry name" value="HATPase_dom"/>
</dbReference>
<dbReference type="Proteomes" id="UP000441336">
    <property type="component" value="Unassembled WGS sequence"/>
</dbReference>
<dbReference type="Pfam" id="PF02518">
    <property type="entry name" value="HATPase_c"/>
    <property type="match status" value="1"/>
</dbReference>
<proteinExistence type="predicted"/>
<comment type="caution">
    <text evidence="5">The sequence shown here is derived from an EMBL/GenBank/DDBJ whole genome shotgun (WGS) entry which is preliminary data.</text>
</comment>
<evidence type="ECO:0000256" key="2">
    <source>
        <dbReference type="ARBA" id="ARBA00012438"/>
    </source>
</evidence>
<sequence length="98" mass="10184">MPSSSAARLARPKSGCAPNASQQRLYRTVQDNGLGLSETSGNACFKPLGGCTSHIKGTGVGLYMIKRLMENAGATIFVTSAPTISSTFTVSFLSQANP</sequence>
<organism evidence="5 6">
    <name type="scientific">Hymenobacter ginkgonis</name>
    <dbReference type="NCBI Taxonomy" id="2682976"/>
    <lineage>
        <taxon>Bacteria</taxon>
        <taxon>Pseudomonadati</taxon>
        <taxon>Bacteroidota</taxon>
        <taxon>Cytophagia</taxon>
        <taxon>Cytophagales</taxon>
        <taxon>Hymenobacteraceae</taxon>
        <taxon>Hymenobacter</taxon>
    </lineage>
</organism>
<dbReference type="RefSeq" id="WP_157563149.1">
    <property type="nucleotide sequence ID" value="NZ_WQKZ01000002.1"/>
</dbReference>
<dbReference type="EMBL" id="WQKZ01000002">
    <property type="protein sequence ID" value="MVN75931.1"/>
    <property type="molecule type" value="Genomic_DNA"/>
</dbReference>
<dbReference type="PRINTS" id="PR00344">
    <property type="entry name" value="BCTRLSENSOR"/>
</dbReference>
<evidence type="ECO:0000313" key="5">
    <source>
        <dbReference type="EMBL" id="MVN75931.1"/>
    </source>
</evidence>
<gene>
    <name evidence="5" type="ORF">GO988_06285</name>
</gene>
<dbReference type="InterPro" id="IPR036890">
    <property type="entry name" value="HATPase_C_sf"/>
</dbReference>
<evidence type="ECO:0000313" key="6">
    <source>
        <dbReference type="Proteomes" id="UP000441336"/>
    </source>
</evidence>
<name>A0A7K1TCM1_9BACT</name>
<accession>A0A7K1TCM1</accession>
<dbReference type="EC" id="2.7.13.3" evidence="2"/>
<evidence type="ECO:0000256" key="1">
    <source>
        <dbReference type="ARBA" id="ARBA00000085"/>
    </source>
</evidence>
<protein>
    <recommendedName>
        <fullName evidence="2">histidine kinase</fullName>
        <ecNumber evidence="2">2.7.13.3</ecNumber>
    </recommendedName>
</protein>
<evidence type="ECO:0000256" key="3">
    <source>
        <dbReference type="SAM" id="MobiDB-lite"/>
    </source>
</evidence>
<dbReference type="InterPro" id="IPR004358">
    <property type="entry name" value="Sig_transdc_His_kin-like_C"/>
</dbReference>
<keyword evidence="6" id="KW-1185">Reference proteome</keyword>
<dbReference type="SUPFAM" id="SSF55874">
    <property type="entry name" value="ATPase domain of HSP90 chaperone/DNA topoisomerase II/histidine kinase"/>
    <property type="match status" value="1"/>
</dbReference>
<dbReference type="AlphaFoldDB" id="A0A7K1TCM1"/>
<dbReference type="GO" id="GO:0004673">
    <property type="term" value="F:protein histidine kinase activity"/>
    <property type="evidence" value="ECO:0007669"/>
    <property type="project" value="UniProtKB-EC"/>
</dbReference>
<dbReference type="Gene3D" id="3.30.565.10">
    <property type="entry name" value="Histidine kinase-like ATPase, C-terminal domain"/>
    <property type="match status" value="1"/>
</dbReference>
<reference evidence="5 6" key="1">
    <citation type="submission" date="2019-12" db="EMBL/GenBank/DDBJ databases">
        <title>Hymenobacter sp. HMF4947 Genome sequencing and assembly.</title>
        <authorList>
            <person name="Kang H."/>
            <person name="Cha I."/>
            <person name="Kim H."/>
            <person name="Joh K."/>
        </authorList>
    </citation>
    <scope>NUCLEOTIDE SEQUENCE [LARGE SCALE GENOMIC DNA]</scope>
    <source>
        <strain evidence="5 6">HMF4947</strain>
    </source>
</reference>
<feature type="region of interest" description="Disordered" evidence="3">
    <location>
        <begin position="1"/>
        <end position="22"/>
    </location>
</feature>